<protein>
    <submittedName>
        <fullName evidence="2">Lysophospholipase L1</fullName>
    </submittedName>
</protein>
<keyword evidence="3" id="KW-1185">Reference proteome</keyword>
<dbReference type="STRING" id="112903.SAMN04490178_108107"/>
<dbReference type="AlphaFoldDB" id="A0A1H8UC63"/>
<reference evidence="2 3" key="1">
    <citation type="submission" date="2016-10" db="EMBL/GenBank/DDBJ databases">
        <authorList>
            <person name="de Groot N.N."/>
        </authorList>
    </citation>
    <scope>NUCLEOTIDE SEQUENCE [LARGE SCALE GENOMIC DNA]</scope>
    <source>
        <strain evidence="2 3">DSM 13305</strain>
    </source>
</reference>
<organism evidence="2 3">
    <name type="scientific">Propionispora vibrioides</name>
    <dbReference type="NCBI Taxonomy" id="112903"/>
    <lineage>
        <taxon>Bacteria</taxon>
        <taxon>Bacillati</taxon>
        <taxon>Bacillota</taxon>
        <taxon>Negativicutes</taxon>
        <taxon>Selenomonadales</taxon>
        <taxon>Sporomusaceae</taxon>
        <taxon>Propionispora</taxon>
    </lineage>
</organism>
<proteinExistence type="predicted"/>
<dbReference type="Proteomes" id="UP000198847">
    <property type="component" value="Unassembled WGS sequence"/>
</dbReference>
<dbReference type="InterPro" id="IPR013830">
    <property type="entry name" value="SGNH_hydro"/>
</dbReference>
<evidence type="ECO:0000259" key="1">
    <source>
        <dbReference type="Pfam" id="PF13472"/>
    </source>
</evidence>
<dbReference type="Gene3D" id="3.40.50.1110">
    <property type="entry name" value="SGNH hydrolase"/>
    <property type="match status" value="1"/>
</dbReference>
<dbReference type="GO" id="GO:0004622">
    <property type="term" value="F:phosphatidylcholine lysophospholipase activity"/>
    <property type="evidence" value="ECO:0007669"/>
    <property type="project" value="TreeGrafter"/>
</dbReference>
<dbReference type="InterPro" id="IPR051532">
    <property type="entry name" value="Ester_Hydrolysis_Enzymes"/>
</dbReference>
<dbReference type="SUPFAM" id="SSF52266">
    <property type="entry name" value="SGNH hydrolase"/>
    <property type="match status" value="1"/>
</dbReference>
<gene>
    <name evidence="2" type="ORF">SAMN04490178_108107</name>
</gene>
<accession>A0A1H8UC63</accession>
<evidence type="ECO:0000313" key="2">
    <source>
        <dbReference type="EMBL" id="SEP00208.1"/>
    </source>
</evidence>
<sequence length="186" mass="20312">MIVINAVKIVAIGDSVTYGFPYSPEQSWLYFTAKELAIEQVNSGVNGDTTSGMLSRFASDVCRHKPSYVIIMGGTNDAYEGLEVSQVVGNIKKMVQLARDNQITPIIGLPIPCNDWSAEILLGECREAMQEYAVNNGLNYIDFYAAMVDEETAEIKSGLHCDGVHPNEAGYRAMADVAIKALQNLL</sequence>
<dbReference type="InterPro" id="IPR036514">
    <property type="entry name" value="SGNH_hydro_sf"/>
</dbReference>
<feature type="domain" description="SGNH hydrolase-type esterase" evidence="1">
    <location>
        <begin position="11"/>
        <end position="173"/>
    </location>
</feature>
<dbReference type="CDD" id="cd04501">
    <property type="entry name" value="SGNH_hydrolase_like_4"/>
    <property type="match status" value="1"/>
</dbReference>
<dbReference type="PANTHER" id="PTHR30383:SF5">
    <property type="entry name" value="SGNH HYDROLASE-TYPE ESTERASE DOMAIN-CONTAINING PROTEIN"/>
    <property type="match status" value="1"/>
</dbReference>
<name>A0A1H8UC63_9FIRM</name>
<dbReference type="PANTHER" id="PTHR30383">
    <property type="entry name" value="THIOESTERASE 1/PROTEASE 1/LYSOPHOSPHOLIPASE L1"/>
    <property type="match status" value="1"/>
</dbReference>
<dbReference type="RefSeq" id="WP_245732279.1">
    <property type="nucleotide sequence ID" value="NZ_FODY01000008.1"/>
</dbReference>
<evidence type="ECO:0000313" key="3">
    <source>
        <dbReference type="Proteomes" id="UP000198847"/>
    </source>
</evidence>
<dbReference type="EMBL" id="FODY01000008">
    <property type="protein sequence ID" value="SEP00208.1"/>
    <property type="molecule type" value="Genomic_DNA"/>
</dbReference>
<dbReference type="Pfam" id="PF13472">
    <property type="entry name" value="Lipase_GDSL_2"/>
    <property type="match status" value="1"/>
</dbReference>